<sequence length="153" mass="17218">MFVGIGLVITAVSGTLLFFPNLRQYFGKIQNRFFGNWYYWLIFLFAIFWTMTAGIITWTDNTRVADASEHNRCTVVEGEVENFVPMPKSGHARETFTVEEVDFAFSDYVITGGYNNTRSHGGSITGGAKVRICYIEGFDASSNLIARLEVAKE</sequence>
<feature type="transmembrane region" description="Helical" evidence="1">
    <location>
        <begin position="37"/>
        <end position="58"/>
    </location>
</feature>
<reference evidence="3" key="1">
    <citation type="submission" date="2016-11" db="EMBL/GenBank/DDBJ databases">
        <authorList>
            <person name="Varghese N."/>
            <person name="Submissions S."/>
        </authorList>
    </citation>
    <scope>NUCLEOTIDE SEQUENCE [LARGE SCALE GENOMIC DNA]</scope>
    <source>
        <strain evidence="3">DSM 22363</strain>
    </source>
</reference>
<name>A0A1N6CPR5_9SPHN</name>
<evidence type="ECO:0000313" key="2">
    <source>
        <dbReference type="EMBL" id="SIN60571.1"/>
    </source>
</evidence>
<dbReference type="STRING" id="1123272.SAMN02745824_0695"/>
<organism evidence="2 3">
    <name type="scientific">Parasphingorhabdus marina DSM 22363</name>
    <dbReference type="NCBI Taxonomy" id="1123272"/>
    <lineage>
        <taxon>Bacteria</taxon>
        <taxon>Pseudomonadati</taxon>
        <taxon>Pseudomonadota</taxon>
        <taxon>Alphaproteobacteria</taxon>
        <taxon>Sphingomonadales</taxon>
        <taxon>Sphingomonadaceae</taxon>
        <taxon>Parasphingorhabdus</taxon>
    </lineage>
</organism>
<proteinExistence type="predicted"/>
<evidence type="ECO:0000313" key="3">
    <source>
        <dbReference type="Proteomes" id="UP000185192"/>
    </source>
</evidence>
<dbReference type="EMBL" id="FSQW01000001">
    <property type="protein sequence ID" value="SIN60571.1"/>
    <property type="molecule type" value="Genomic_DNA"/>
</dbReference>
<protein>
    <submittedName>
        <fullName evidence="2">Uncharacterized protein</fullName>
    </submittedName>
</protein>
<dbReference type="Proteomes" id="UP000185192">
    <property type="component" value="Unassembled WGS sequence"/>
</dbReference>
<dbReference type="AlphaFoldDB" id="A0A1N6CPR5"/>
<keyword evidence="1" id="KW-0812">Transmembrane</keyword>
<keyword evidence="1" id="KW-0472">Membrane</keyword>
<accession>A0A1N6CPR5</accession>
<keyword evidence="1" id="KW-1133">Transmembrane helix</keyword>
<evidence type="ECO:0000256" key="1">
    <source>
        <dbReference type="SAM" id="Phobius"/>
    </source>
</evidence>
<keyword evidence="3" id="KW-1185">Reference proteome</keyword>
<gene>
    <name evidence="2" type="ORF">SAMN02745824_0695</name>
</gene>